<evidence type="ECO:0000313" key="2">
    <source>
        <dbReference type="Proteomes" id="UP000219775"/>
    </source>
</evidence>
<evidence type="ECO:0000313" key="1">
    <source>
        <dbReference type="EMBL" id="PEM58196.1"/>
    </source>
</evidence>
<proteinExistence type="predicted"/>
<gene>
    <name evidence="1" type="ORF">CN613_29015</name>
</gene>
<protein>
    <submittedName>
        <fullName evidence="1">Uncharacterized protein</fullName>
    </submittedName>
</protein>
<accession>A0A2A8BTR5</accession>
<name>A0A2A8BTR5_9BACI</name>
<dbReference type="EMBL" id="NUDP01000271">
    <property type="protein sequence ID" value="PEM58196.1"/>
    <property type="molecule type" value="Genomic_DNA"/>
</dbReference>
<dbReference type="RefSeq" id="WP_097850310.1">
    <property type="nucleotide sequence ID" value="NZ_NUBH01000073.1"/>
</dbReference>
<dbReference type="AlphaFoldDB" id="A0A2A8BTR5"/>
<reference evidence="1 2" key="1">
    <citation type="submission" date="2017-09" db="EMBL/GenBank/DDBJ databases">
        <title>Large-scale bioinformatics analysis of Bacillus genomes uncovers conserved roles of natural products in bacterial physiology.</title>
        <authorList>
            <consortium name="Agbiome Team Llc"/>
            <person name="Bleich R.M."/>
            <person name="Grubbs K.J."/>
            <person name="Santa Maria K.C."/>
            <person name="Allen S.E."/>
            <person name="Farag S."/>
            <person name="Shank E.A."/>
            <person name="Bowers A."/>
        </authorList>
    </citation>
    <scope>NUCLEOTIDE SEQUENCE [LARGE SCALE GENOMIC DNA]</scope>
    <source>
        <strain evidence="1 2">AFS009893</strain>
    </source>
</reference>
<sequence length="113" mass="13692">MRSFEQHIKDKRRKEKIEKIFNHHVNGDSFFQCSSYVWKTVIFKNYNKVKRKEMNIEQLILLMQKEGIQFTQHPSLITYPIIDFIKYIAKTCNETIEIESRNSLSRPKIKKVR</sequence>
<organism evidence="1 2">
    <name type="scientific">Bacillus pseudomycoides</name>
    <dbReference type="NCBI Taxonomy" id="64104"/>
    <lineage>
        <taxon>Bacteria</taxon>
        <taxon>Bacillati</taxon>
        <taxon>Bacillota</taxon>
        <taxon>Bacilli</taxon>
        <taxon>Bacillales</taxon>
        <taxon>Bacillaceae</taxon>
        <taxon>Bacillus</taxon>
        <taxon>Bacillus cereus group</taxon>
    </lineage>
</organism>
<dbReference type="Proteomes" id="UP000219775">
    <property type="component" value="Unassembled WGS sequence"/>
</dbReference>
<comment type="caution">
    <text evidence="1">The sequence shown here is derived from an EMBL/GenBank/DDBJ whole genome shotgun (WGS) entry which is preliminary data.</text>
</comment>